<gene>
    <name evidence="2" type="ORF">HAX54_015891</name>
</gene>
<sequence>MVCLRVQILSERLETRIIGYSKTGEPYRYPLLKNDGPGRQSTTAKRALDYHNSSKRC</sequence>
<evidence type="ECO:0000256" key="1">
    <source>
        <dbReference type="SAM" id="MobiDB-lite"/>
    </source>
</evidence>
<feature type="region of interest" description="Disordered" evidence="1">
    <location>
        <begin position="30"/>
        <end position="57"/>
    </location>
</feature>
<dbReference type="EMBL" id="JACEIK010000202">
    <property type="protein sequence ID" value="MCD7452227.1"/>
    <property type="molecule type" value="Genomic_DNA"/>
</dbReference>
<accession>A0ABS8S039</accession>
<protein>
    <submittedName>
        <fullName evidence="2">Uncharacterized protein</fullName>
    </submittedName>
</protein>
<evidence type="ECO:0000313" key="2">
    <source>
        <dbReference type="EMBL" id="MCD7452227.1"/>
    </source>
</evidence>
<proteinExistence type="predicted"/>
<keyword evidence="3" id="KW-1185">Reference proteome</keyword>
<organism evidence="2 3">
    <name type="scientific">Datura stramonium</name>
    <name type="common">Jimsonweed</name>
    <name type="synonym">Common thornapple</name>
    <dbReference type="NCBI Taxonomy" id="4076"/>
    <lineage>
        <taxon>Eukaryota</taxon>
        <taxon>Viridiplantae</taxon>
        <taxon>Streptophyta</taxon>
        <taxon>Embryophyta</taxon>
        <taxon>Tracheophyta</taxon>
        <taxon>Spermatophyta</taxon>
        <taxon>Magnoliopsida</taxon>
        <taxon>eudicotyledons</taxon>
        <taxon>Gunneridae</taxon>
        <taxon>Pentapetalae</taxon>
        <taxon>asterids</taxon>
        <taxon>lamiids</taxon>
        <taxon>Solanales</taxon>
        <taxon>Solanaceae</taxon>
        <taxon>Solanoideae</taxon>
        <taxon>Datureae</taxon>
        <taxon>Datura</taxon>
    </lineage>
</organism>
<dbReference type="Proteomes" id="UP000823775">
    <property type="component" value="Unassembled WGS sequence"/>
</dbReference>
<name>A0ABS8S039_DATST</name>
<feature type="non-terminal residue" evidence="2">
    <location>
        <position position="57"/>
    </location>
</feature>
<comment type="caution">
    <text evidence="2">The sequence shown here is derived from an EMBL/GenBank/DDBJ whole genome shotgun (WGS) entry which is preliminary data.</text>
</comment>
<reference evidence="2 3" key="1">
    <citation type="journal article" date="2021" name="BMC Genomics">
        <title>Datura genome reveals duplications of psychoactive alkaloid biosynthetic genes and high mutation rate following tissue culture.</title>
        <authorList>
            <person name="Rajewski A."/>
            <person name="Carter-House D."/>
            <person name="Stajich J."/>
            <person name="Litt A."/>
        </authorList>
    </citation>
    <scope>NUCLEOTIDE SEQUENCE [LARGE SCALE GENOMIC DNA]</scope>
    <source>
        <strain evidence="2">AR-01</strain>
    </source>
</reference>
<evidence type="ECO:0000313" key="3">
    <source>
        <dbReference type="Proteomes" id="UP000823775"/>
    </source>
</evidence>